<dbReference type="PANTHER" id="PTHR10130:SF0">
    <property type="entry name" value="GH08708P"/>
    <property type="match status" value="1"/>
</dbReference>
<comment type="similarity">
    <text evidence="3">Belongs to the peroxisomal targeting signal receptor family.</text>
</comment>
<keyword evidence="5" id="KW-0677">Repeat</keyword>
<feature type="compositionally biased region" description="Polar residues" evidence="9">
    <location>
        <begin position="12"/>
        <end position="22"/>
    </location>
</feature>
<dbReference type="Pfam" id="PF14559">
    <property type="entry name" value="TPR_19"/>
    <property type="match status" value="1"/>
</dbReference>
<evidence type="ECO:0000256" key="1">
    <source>
        <dbReference type="ARBA" id="ARBA00004275"/>
    </source>
</evidence>
<dbReference type="PANTHER" id="PTHR10130">
    <property type="entry name" value="PEROXISOMAL TARGETING SIGNAL 1 RECEPTOR PEX5"/>
    <property type="match status" value="1"/>
</dbReference>
<dbReference type="GO" id="GO:0016560">
    <property type="term" value="P:protein import into peroxisome matrix, docking"/>
    <property type="evidence" value="ECO:0007669"/>
    <property type="project" value="TreeGrafter"/>
</dbReference>
<feature type="compositionally biased region" description="Low complexity" evidence="9">
    <location>
        <begin position="146"/>
        <end position="162"/>
    </location>
</feature>
<dbReference type="PROSITE" id="PS50005">
    <property type="entry name" value="TPR"/>
    <property type="match status" value="3"/>
</dbReference>
<feature type="compositionally biased region" description="Basic and acidic residues" evidence="9">
    <location>
        <begin position="437"/>
        <end position="449"/>
    </location>
</feature>
<dbReference type="GO" id="GO:0005052">
    <property type="term" value="F:peroxisome matrix targeting signal-1 binding"/>
    <property type="evidence" value="ECO:0007669"/>
    <property type="project" value="TreeGrafter"/>
</dbReference>
<evidence type="ECO:0000256" key="4">
    <source>
        <dbReference type="ARBA" id="ARBA00022490"/>
    </source>
</evidence>
<evidence type="ECO:0000256" key="9">
    <source>
        <dbReference type="SAM" id="MobiDB-lite"/>
    </source>
</evidence>
<evidence type="ECO:0000256" key="8">
    <source>
        <dbReference type="PROSITE-ProRule" id="PRU00339"/>
    </source>
</evidence>
<evidence type="ECO:0000256" key="5">
    <source>
        <dbReference type="ARBA" id="ARBA00022737"/>
    </source>
</evidence>
<dbReference type="SMART" id="SM00028">
    <property type="entry name" value="TPR"/>
    <property type="match status" value="4"/>
</dbReference>
<name>A0A061B5H6_RHOTO</name>
<keyword evidence="4" id="KW-0963">Cytoplasm</keyword>
<dbReference type="GO" id="GO:0005829">
    <property type="term" value="C:cytosol"/>
    <property type="evidence" value="ECO:0007669"/>
    <property type="project" value="TreeGrafter"/>
</dbReference>
<feature type="region of interest" description="Disordered" evidence="9">
    <location>
        <begin position="437"/>
        <end position="458"/>
    </location>
</feature>
<gene>
    <name evidence="10" type="ORF">RHTO0S_06e12222g</name>
</gene>
<evidence type="ECO:0000256" key="3">
    <source>
        <dbReference type="ARBA" id="ARBA00005348"/>
    </source>
</evidence>
<dbReference type="OrthoDB" id="10006023at2759"/>
<feature type="region of interest" description="Disordered" evidence="9">
    <location>
        <begin position="1"/>
        <end position="77"/>
    </location>
</feature>
<feature type="compositionally biased region" description="Polar residues" evidence="9">
    <location>
        <begin position="39"/>
        <end position="56"/>
    </location>
</feature>
<organism evidence="10">
    <name type="scientific">Rhodotorula toruloides</name>
    <name type="common">Yeast</name>
    <name type="synonym">Rhodosporidium toruloides</name>
    <dbReference type="NCBI Taxonomy" id="5286"/>
    <lineage>
        <taxon>Eukaryota</taxon>
        <taxon>Fungi</taxon>
        <taxon>Dikarya</taxon>
        <taxon>Basidiomycota</taxon>
        <taxon>Pucciniomycotina</taxon>
        <taxon>Microbotryomycetes</taxon>
        <taxon>Sporidiobolales</taxon>
        <taxon>Sporidiobolaceae</taxon>
        <taxon>Rhodotorula</taxon>
    </lineage>
</organism>
<evidence type="ECO:0000256" key="2">
    <source>
        <dbReference type="ARBA" id="ARBA00004496"/>
    </source>
</evidence>
<accession>A0A061B5H6</accession>
<dbReference type="Gene3D" id="6.10.280.230">
    <property type="match status" value="1"/>
</dbReference>
<evidence type="ECO:0000256" key="6">
    <source>
        <dbReference type="ARBA" id="ARBA00022803"/>
    </source>
</evidence>
<dbReference type="InterPro" id="IPR011990">
    <property type="entry name" value="TPR-like_helical_dom_sf"/>
</dbReference>
<comment type="subcellular location">
    <subcellularLocation>
        <location evidence="2">Cytoplasm</location>
    </subcellularLocation>
    <subcellularLocation>
        <location evidence="1">Peroxisome</location>
    </subcellularLocation>
</comment>
<feature type="repeat" description="TPR" evidence="8">
    <location>
        <begin position="768"/>
        <end position="801"/>
    </location>
</feature>
<dbReference type="InterPro" id="IPR019734">
    <property type="entry name" value="TPR_rpt"/>
</dbReference>
<dbReference type="InterPro" id="IPR024111">
    <property type="entry name" value="PEX5/PEX5L"/>
</dbReference>
<protein>
    <submittedName>
        <fullName evidence="10">RHTO0S06e12222g1_1</fullName>
    </submittedName>
</protein>
<dbReference type="Gene3D" id="1.25.40.10">
    <property type="entry name" value="Tetratricopeptide repeat domain"/>
    <property type="match status" value="1"/>
</dbReference>
<keyword evidence="7" id="KW-0576">Peroxisome</keyword>
<feature type="repeat" description="TPR" evidence="8">
    <location>
        <begin position="734"/>
        <end position="767"/>
    </location>
</feature>
<evidence type="ECO:0000313" key="10">
    <source>
        <dbReference type="EMBL" id="CDR42278.1"/>
    </source>
</evidence>
<feature type="region of interest" description="Disordered" evidence="9">
    <location>
        <begin position="134"/>
        <end position="163"/>
    </location>
</feature>
<dbReference type="GO" id="GO:0005778">
    <property type="term" value="C:peroxisomal membrane"/>
    <property type="evidence" value="ECO:0007669"/>
    <property type="project" value="TreeGrafter"/>
</dbReference>
<sequence>MLASLAGGASCGPSNPLQQLSKTYGADRGAQQDHFGSQAGPSGSQSFRQSTPTQAHPSDPSAAQFFQPHPSQPFDLAPLHRALTPTTAQPKSASPAPPAWAQAFVAQQGPPVAHSAQEQEMFARAFGRPQQQAHVEQSAWRSEFHSQPASQVPQVPQAQPQAMSRLHGQGFSNIGPMMSMARPMGYAPQQVAPGMQDVQMDRAREEQSGKVDWEKAFLAQEVAPASQLITDSLPSSTTFAGITETRPLTPPLRAHTPIADTQARDALAETAANLLSTVKSAEEQRLRTQEHQSERDVGDKFAQSSFMELMRRLKDGEVAVEGDKVVEQVQPVAAADKGKGRARDDGWATDFAATMREPLEREEEGRVGQAPPILRPGQSVAEHAHEQHAWAGGFNFQAFRENQARDNQELLRSTMEGYDELGELWKDEDRARTERERVAKGKGKGKERAPFQFQGDGGSFAHEEDMRDIVADTHVPLAQSSWEEDFDDPSMIVGGHQLGGGVARRLSGAGMSAQQKEWDLLQSEWDNIEVSAAGLKPKNQKEAMATASTSATSHGYAFAQNNPYVGAHYHSSSTHHHAQHQGNATDLAAVLSERHDSLLQREADVQHDPTNASAWLSLGLKQQQNEREELAIAALRRAIELDPLVSNGAAHLALAVSYTNEGRRSESYEEINRWVSAQTGENRAYANEIEQYRHLFGAALPDNTVERHAYLSNLLIRLAQHSAEKGEGAAGVDADVQIALGVLFNSSEEYDKAGDCFEAALSVRPDDPLLYNRIGATYANSGKTDLAMQYYHAALDLDPGYVRARFNLAVAAMNLGQYEDAVHHLLTALSVQEADMEYDNMQQTPPVNAAGVSHALWDSLHVSLIQMHKSELAPLCSARDLRGLLQAFASDR</sequence>
<dbReference type="AlphaFoldDB" id="A0A061B5H6"/>
<dbReference type="SUPFAM" id="SSF48452">
    <property type="entry name" value="TPR-like"/>
    <property type="match status" value="1"/>
</dbReference>
<feature type="repeat" description="TPR" evidence="8">
    <location>
        <begin position="612"/>
        <end position="645"/>
    </location>
</feature>
<reference evidence="10" key="1">
    <citation type="journal article" date="2014" name="Genome Announc.">
        <title>Draft genome sequence of Rhodosporidium toruloides CECT1137, an oleaginous yeast of biotechnological interest.</title>
        <authorList>
            <person name="Morin N."/>
            <person name="Calcas X."/>
            <person name="Devillers H."/>
            <person name="Durrens P."/>
            <person name="Sherman D.J."/>
            <person name="Nicaud J.-M."/>
            <person name="Neuveglise C."/>
        </authorList>
    </citation>
    <scope>NUCLEOTIDE SEQUENCE</scope>
    <source>
        <strain evidence="10">CECT1137</strain>
    </source>
</reference>
<evidence type="ECO:0000256" key="7">
    <source>
        <dbReference type="ARBA" id="ARBA00023140"/>
    </source>
</evidence>
<dbReference type="EMBL" id="LK052941">
    <property type="protein sequence ID" value="CDR42278.1"/>
    <property type="molecule type" value="Genomic_DNA"/>
</dbReference>
<proteinExistence type="inferred from homology"/>
<keyword evidence="6 8" id="KW-0802">TPR repeat</keyword>
<dbReference type="Pfam" id="PF13181">
    <property type="entry name" value="TPR_8"/>
    <property type="match status" value="2"/>
</dbReference>